<dbReference type="GO" id="GO:0009247">
    <property type="term" value="P:glycolipid biosynthetic process"/>
    <property type="evidence" value="ECO:0007669"/>
    <property type="project" value="TreeGrafter"/>
</dbReference>
<evidence type="ECO:0000313" key="3">
    <source>
        <dbReference type="Proteomes" id="UP000502508"/>
    </source>
</evidence>
<gene>
    <name evidence="2" type="ORF">Pflav_040330</name>
</gene>
<dbReference type="Gene3D" id="3.40.50.720">
    <property type="entry name" value="NAD(P)-binding Rossmann-like Domain"/>
    <property type="match status" value="1"/>
</dbReference>
<evidence type="ECO:0000313" key="2">
    <source>
        <dbReference type="EMBL" id="BCB77623.1"/>
    </source>
</evidence>
<dbReference type="PANTHER" id="PTHR12286">
    <property type="entry name" value="SACCHAROPINE DEHYDROGENASE-LIKE OXIDOREDUCTASE"/>
    <property type="match status" value="1"/>
</dbReference>
<dbReference type="Proteomes" id="UP000502508">
    <property type="component" value="Chromosome"/>
</dbReference>
<name>A0A6F8XUW8_9ACTN</name>
<protein>
    <submittedName>
        <fullName evidence="2">Saccharopine dehydrogenase</fullName>
    </submittedName>
</protein>
<dbReference type="InterPro" id="IPR051276">
    <property type="entry name" value="Saccharopine_DH-like_oxidrdct"/>
</dbReference>
<dbReference type="SUPFAM" id="SSF51735">
    <property type="entry name" value="NAD(P)-binding Rossmann-fold domains"/>
    <property type="match status" value="1"/>
</dbReference>
<dbReference type="KEGG" id="pfla:Pflav_040330"/>
<dbReference type="InterPro" id="IPR005097">
    <property type="entry name" value="Sacchrp_dh_NADP-bd"/>
</dbReference>
<dbReference type="GO" id="GO:0005886">
    <property type="term" value="C:plasma membrane"/>
    <property type="evidence" value="ECO:0007669"/>
    <property type="project" value="TreeGrafter"/>
</dbReference>
<dbReference type="EMBL" id="AP022870">
    <property type="protein sequence ID" value="BCB77623.1"/>
    <property type="molecule type" value="Genomic_DNA"/>
</dbReference>
<dbReference type="AlphaFoldDB" id="A0A6F8XUW8"/>
<reference evidence="2 3" key="2">
    <citation type="submission" date="2020-03" db="EMBL/GenBank/DDBJ databases">
        <authorList>
            <person name="Ichikawa N."/>
            <person name="Kimura A."/>
            <person name="Kitahashi Y."/>
            <person name="Uohara A."/>
        </authorList>
    </citation>
    <scope>NUCLEOTIDE SEQUENCE [LARGE SCALE GENOMIC DNA]</scope>
    <source>
        <strain evidence="2 3">NBRC 107702</strain>
    </source>
</reference>
<proteinExistence type="predicted"/>
<evidence type="ECO:0000259" key="1">
    <source>
        <dbReference type="Pfam" id="PF03435"/>
    </source>
</evidence>
<dbReference type="InterPro" id="IPR036291">
    <property type="entry name" value="NAD(P)-bd_dom_sf"/>
</dbReference>
<accession>A0A6F8XUW8</accession>
<feature type="domain" description="Saccharopine dehydrogenase NADP binding" evidence="1">
    <location>
        <begin position="8"/>
        <end position="110"/>
    </location>
</feature>
<keyword evidence="3" id="KW-1185">Reference proteome</keyword>
<organism evidence="2 3">
    <name type="scientific">Phytohabitans flavus</name>
    <dbReference type="NCBI Taxonomy" id="1076124"/>
    <lineage>
        <taxon>Bacteria</taxon>
        <taxon>Bacillati</taxon>
        <taxon>Actinomycetota</taxon>
        <taxon>Actinomycetes</taxon>
        <taxon>Micromonosporales</taxon>
        <taxon>Micromonosporaceae</taxon>
    </lineage>
</organism>
<dbReference type="Pfam" id="PF03435">
    <property type="entry name" value="Sacchrp_dh_NADP"/>
    <property type="match status" value="1"/>
</dbReference>
<dbReference type="RefSeq" id="WP_232071625.1">
    <property type="nucleotide sequence ID" value="NZ_AP022870.1"/>
</dbReference>
<dbReference type="PANTHER" id="PTHR12286:SF5">
    <property type="entry name" value="SACCHAROPINE DEHYDROGENASE-LIKE OXIDOREDUCTASE"/>
    <property type="match status" value="1"/>
</dbReference>
<reference evidence="2 3" key="1">
    <citation type="submission" date="2020-03" db="EMBL/GenBank/DDBJ databases">
        <title>Whole genome shotgun sequence of Phytohabitans flavus NBRC 107702.</title>
        <authorList>
            <person name="Komaki H."/>
            <person name="Tamura T."/>
        </authorList>
    </citation>
    <scope>NUCLEOTIDE SEQUENCE [LARGE SCALE GENOMIC DNA]</scope>
    <source>
        <strain evidence="2 3">NBRC 107702</strain>
    </source>
</reference>
<sequence length="384" mass="40636">MEDRAYDIVLFGATGFTGRLTAAYLAERAPAGLRWALAGRSADRLRALRDQLGLPVDVVAADAGDERALRDLAASTRLVATTVGPFVEYGGPLVAACAAAGTDYVDLTGEPEFLDRVYVEHHATAARTGARLVHACGFDSIPPDLGALFAVQQLPEGEPIRMRGYISAGGRPSGGTFNTVLLNFGRHRSAAAVHAARRRVEGAPPSGRRVRGVPGRPHRQPALGLYGLPLSSIDPRIVVHSARALPRYGPDFMYSHFVGVRSPFTAAGVAAGAIGAFGLAQFGPARRAMGRLLPPGKGPNEEQRARGWFRMRLVAESGGQRVVTEVGGGDPGYGETAKMLAESALCLTHDELPELAGQLTTAVAMGDALRLRLERAGMTFRVLT</sequence>